<proteinExistence type="predicted"/>
<dbReference type="AlphaFoldDB" id="A0A3N1CZM9"/>
<accession>A0A3N1CZM9</accession>
<evidence type="ECO:0000313" key="2">
    <source>
        <dbReference type="EMBL" id="ROO86744.1"/>
    </source>
</evidence>
<name>A0A3N1CZM9_9ACTN</name>
<keyword evidence="3" id="KW-1185">Reference proteome</keyword>
<sequence>MTRPGLSPAYAGERPGSGIKDFQMRPASVEHFMTTRPTDPVRRDLAHLGFSEAGGPW</sequence>
<evidence type="ECO:0000313" key="3">
    <source>
        <dbReference type="Proteomes" id="UP000272400"/>
    </source>
</evidence>
<organism evidence="2 3">
    <name type="scientific">Actinocorallia herbida</name>
    <dbReference type="NCBI Taxonomy" id="58109"/>
    <lineage>
        <taxon>Bacteria</taxon>
        <taxon>Bacillati</taxon>
        <taxon>Actinomycetota</taxon>
        <taxon>Actinomycetes</taxon>
        <taxon>Streptosporangiales</taxon>
        <taxon>Thermomonosporaceae</taxon>
        <taxon>Actinocorallia</taxon>
    </lineage>
</organism>
<comment type="caution">
    <text evidence="2">The sequence shown here is derived from an EMBL/GenBank/DDBJ whole genome shotgun (WGS) entry which is preliminary data.</text>
</comment>
<gene>
    <name evidence="2" type="ORF">EDD29_4323</name>
</gene>
<protein>
    <submittedName>
        <fullName evidence="2">Uncharacterized protein</fullName>
    </submittedName>
</protein>
<feature type="region of interest" description="Disordered" evidence="1">
    <location>
        <begin position="1"/>
        <end position="21"/>
    </location>
</feature>
<evidence type="ECO:0000256" key="1">
    <source>
        <dbReference type="SAM" id="MobiDB-lite"/>
    </source>
</evidence>
<reference evidence="2 3" key="1">
    <citation type="submission" date="2018-11" db="EMBL/GenBank/DDBJ databases">
        <title>Sequencing the genomes of 1000 actinobacteria strains.</title>
        <authorList>
            <person name="Klenk H.-P."/>
        </authorList>
    </citation>
    <scope>NUCLEOTIDE SEQUENCE [LARGE SCALE GENOMIC DNA]</scope>
    <source>
        <strain evidence="2 3">DSM 44254</strain>
    </source>
</reference>
<dbReference type="Proteomes" id="UP000272400">
    <property type="component" value="Unassembled WGS sequence"/>
</dbReference>
<dbReference type="EMBL" id="RJKE01000001">
    <property type="protein sequence ID" value="ROO86744.1"/>
    <property type="molecule type" value="Genomic_DNA"/>
</dbReference>